<proteinExistence type="predicted"/>
<dbReference type="EMBL" id="AP024202">
    <property type="protein sequence ID" value="BCN93893.1"/>
    <property type="molecule type" value="Genomic_DNA"/>
</dbReference>
<dbReference type="PROSITE" id="PS51833">
    <property type="entry name" value="HDOD"/>
    <property type="match status" value="1"/>
</dbReference>
<dbReference type="Proteomes" id="UP001054820">
    <property type="component" value="Chromosome"/>
</dbReference>
<dbReference type="InterPro" id="IPR052340">
    <property type="entry name" value="RNase_Y/CdgJ"/>
</dbReference>
<evidence type="ECO:0000313" key="2">
    <source>
        <dbReference type="EMBL" id="BCN93893.1"/>
    </source>
</evidence>
<organism evidence="2 3">
    <name type="scientific">Thiomicrorhabdus immobilis</name>
    <dbReference type="NCBI Taxonomy" id="2791037"/>
    <lineage>
        <taxon>Bacteria</taxon>
        <taxon>Pseudomonadati</taxon>
        <taxon>Pseudomonadota</taxon>
        <taxon>Gammaproteobacteria</taxon>
        <taxon>Thiotrichales</taxon>
        <taxon>Piscirickettsiaceae</taxon>
        <taxon>Thiomicrorhabdus</taxon>
    </lineage>
</organism>
<accession>A0ABM7MEQ6</accession>
<dbReference type="SUPFAM" id="SSF141868">
    <property type="entry name" value="EAL domain-like"/>
    <property type="match status" value="1"/>
</dbReference>
<dbReference type="InterPro" id="IPR013976">
    <property type="entry name" value="HDOD"/>
</dbReference>
<dbReference type="SUPFAM" id="SSF109604">
    <property type="entry name" value="HD-domain/PDEase-like"/>
    <property type="match status" value="1"/>
</dbReference>
<reference evidence="2" key="1">
    <citation type="journal article" date="2022" name="Arch. Microbiol.">
        <title>Thiomicrorhabdus immobilis sp. nov., a mesophilic sulfur-oxidizing bacterium isolated from sediment of a brackish lake in northern Japan.</title>
        <authorList>
            <person name="Kojima H."/>
            <person name="Mochizuki J."/>
            <person name="Kanda M."/>
            <person name="Watanabe T."/>
            <person name="Fukui M."/>
        </authorList>
    </citation>
    <scope>NUCLEOTIDE SEQUENCE</scope>
    <source>
        <strain evidence="2">Am19</strain>
    </source>
</reference>
<dbReference type="RefSeq" id="WP_237261366.1">
    <property type="nucleotide sequence ID" value="NZ_AP024202.1"/>
</dbReference>
<protein>
    <recommendedName>
        <fullName evidence="1">HDOD domain-containing protein</fullName>
    </recommendedName>
</protein>
<feature type="domain" description="HDOD" evidence="1">
    <location>
        <begin position="202"/>
        <end position="388"/>
    </location>
</feature>
<dbReference type="InterPro" id="IPR014408">
    <property type="entry name" value="dGMP_Pdiesterase_EAL/HD-GYP"/>
</dbReference>
<dbReference type="PANTHER" id="PTHR33525:SF4">
    <property type="entry name" value="CYCLIC DI-GMP PHOSPHODIESTERASE CDGJ"/>
    <property type="match status" value="1"/>
</dbReference>
<dbReference type="Pfam" id="PF08668">
    <property type="entry name" value="HDOD"/>
    <property type="match status" value="1"/>
</dbReference>
<evidence type="ECO:0000313" key="3">
    <source>
        <dbReference type="Proteomes" id="UP001054820"/>
    </source>
</evidence>
<dbReference type="Gene3D" id="3.20.20.450">
    <property type="entry name" value="EAL domain"/>
    <property type="match status" value="1"/>
</dbReference>
<dbReference type="Gene3D" id="1.10.3210.10">
    <property type="entry name" value="Hypothetical protein af1432"/>
    <property type="match status" value="1"/>
</dbReference>
<gene>
    <name evidence="2" type="ORF">THMIRHAM_16780</name>
</gene>
<dbReference type="PANTHER" id="PTHR33525">
    <property type="match status" value="1"/>
</dbReference>
<keyword evidence="3" id="KW-1185">Reference proteome</keyword>
<sequence length="405" mass="44736">MQQAQLFLNKQPVLDVNQALNGYHLSLELVNDADPSTVEWESVMQAFCDRVAEHDGMSGLTDNKEVYFHAPLEVLKVEWLPKVESMSSMLVEVDLSLLKNKPALEALKEIIKTGAKVVLLGYENSDAYKKLLNIASLVKLDVHDFSAGEAKVLVSALKMQNIQTIISGIETEEQFADYALSGASLFQGYFFTNPIISGEKELSGNKLAMLKLLAEVNDPDVAFDKIVETIGSDVGLTHKLLSVINHPSNNIPQVVETLKDAVNFMGLKRLKFWVNMMMLSEINDVPKELLTTALVRAKFMEVLADKQGKSTDKDRYFMTGMFSTLNAFLKASMIDIVDQLPLSQVVKDALVDQSGDMGKALFVVRSLEQGNSNVMNSGMDIMQVSSAYMNANSWAYKTMAGLEAA</sequence>
<name>A0ABM7MEQ6_9GAMM</name>
<evidence type="ECO:0000259" key="1">
    <source>
        <dbReference type="PROSITE" id="PS51833"/>
    </source>
</evidence>
<dbReference type="InterPro" id="IPR035919">
    <property type="entry name" value="EAL_sf"/>
</dbReference>
<dbReference type="PIRSF" id="PIRSF003180">
    <property type="entry name" value="DiGMPpdiest_YuxH"/>
    <property type="match status" value="1"/>
</dbReference>